<dbReference type="InterPro" id="IPR001789">
    <property type="entry name" value="Sig_transdc_resp-reg_receiver"/>
</dbReference>
<gene>
    <name evidence="3" type="ORF">Sdiek1_2212</name>
</gene>
<dbReference type="Pfam" id="PF00072">
    <property type="entry name" value="Response_reg"/>
    <property type="match status" value="1"/>
</dbReference>
<organism evidence="3 4">
    <name type="scientific">Sulfurospirillum diekertiae</name>
    <dbReference type="NCBI Taxonomy" id="1854492"/>
    <lineage>
        <taxon>Bacteria</taxon>
        <taxon>Pseudomonadati</taxon>
        <taxon>Campylobacterota</taxon>
        <taxon>Epsilonproteobacteria</taxon>
        <taxon>Campylobacterales</taxon>
        <taxon>Sulfurospirillaceae</taxon>
        <taxon>Sulfurospirillum</taxon>
    </lineage>
</organism>
<dbReference type="InterPro" id="IPR011006">
    <property type="entry name" value="CheY-like_superfamily"/>
</dbReference>
<reference evidence="4" key="1">
    <citation type="submission" date="2017-05" db="EMBL/GenBank/DDBJ databases">
        <title>Dechlorination kinetics govern the competition between two new strains of the genus Sulfurospirillum.</title>
        <authorList>
            <person name="Buttet G.F."/>
            <person name="Murray A.M."/>
            <person name="Goris T."/>
            <person name="Burion M."/>
            <person name="Lin B."/>
            <person name="Rolle M."/>
            <person name="Maillard J."/>
        </authorList>
    </citation>
    <scope>NUCLEOTIDE SEQUENCE [LARGE SCALE GENOMIC DNA]</scope>
    <source>
        <strain evidence="4">SL2-1</strain>
    </source>
</reference>
<dbReference type="Proteomes" id="UP000196005">
    <property type="component" value="Chromosome"/>
</dbReference>
<comment type="caution">
    <text evidence="1">Lacks conserved residue(s) required for the propagation of feature annotation.</text>
</comment>
<dbReference type="PROSITE" id="PS50110">
    <property type="entry name" value="RESPONSE_REGULATORY"/>
    <property type="match status" value="1"/>
</dbReference>
<dbReference type="AlphaFoldDB" id="A0A1Y0HPS0"/>
<dbReference type="SMART" id="SM00448">
    <property type="entry name" value="REC"/>
    <property type="match status" value="1"/>
</dbReference>
<keyword evidence="4" id="KW-1185">Reference proteome</keyword>
<accession>A0A1Y0HPS0</accession>
<dbReference type="SUPFAM" id="SSF52172">
    <property type="entry name" value="CheY-like"/>
    <property type="match status" value="1"/>
</dbReference>
<dbReference type="GO" id="GO:0000160">
    <property type="term" value="P:phosphorelay signal transduction system"/>
    <property type="evidence" value="ECO:0007669"/>
    <property type="project" value="InterPro"/>
</dbReference>
<evidence type="ECO:0000313" key="3">
    <source>
        <dbReference type="EMBL" id="ARU49364.1"/>
    </source>
</evidence>
<name>A0A1Y0HPS0_9BACT</name>
<dbReference type="Gene3D" id="3.40.50.2300">
    <property type="match status" value="1"/>
</dbReference>
<feature type="domain" description="Response regulatory" evidence="2">
    <location>
        <begin position="2"/>
        <end position="109"/>
    </location>
</feature>
<dbReference type="EMBL" id="CP021416">
    <property type="protein sequence ID" value="ARU49364.1"/>
    <property type="molecule type" value="Genomic_DNA"/>
</dbReference>
<proteinExistence type="predicted"/>
<evidence type="ECO:0000256" key="1">
    <source>
        <dbReference type="PROSITE-ProRule" id="PRU00169"/>
    </source>
</evidence>
<dbReference type="KEGG" id="suls:Sdiek1_2212"/>
<sequence length="207" mass="23838">MKILIVENEIYLAQSIASKLMEIGHLCEIATSIKDALKDEKYDAILLSTNISGQNFYPVIEKHRSSIIILMISYISNDTVTNPIKAGACDYIQKPFMIEELIRKLQHLSDFKNLKKENETYKEYVKNLFSSANLEPLDKKTKFPILIKTNFQKHADALVFNYAQTQNETFTFISLTQSTAYEKIARAGSEELLYIIDLQNLKKKRET</sequence>
<protein>
    <submittedName>
        <fullName evidence="3">Transcriptional activator protein CzcR</fullName>
    </submittedName>
</protein>
<evidence type="ECO:0000313" key="4">
    <source>
        <dbReference type="Proteomes" id="UP000196005"/>
    </source>
</evidence>
<evidence type="ECO:0000259" key="2">
    <source>
        <dbReference type="PROSITE" id="PS50110"/>
    </source>
</evidence>